<evidence type="ECO:0000256" key="6">
    <source>
        <dbReference type="SAM" id="Phobius"/>
    </source>
</evidence>
<proteinExistence type="predicted"/>
<dbReference type="InterPro" id="IPR018499">
    <property type="entry name" value="Tetraspanin/Peripherin"/>
</dbReference>
<keyword evidence="2 6" id="KW-0812">Transmembrane</keyword>
<comment type="subcellular location">
    <subcellularLocation>
        <location evidence="1">Endomembrane system</location>
        <topology evidence="1">Multi-pass membrane protein</topology>
    </subcellularLocation>
</comment>
<accession>A0A5F8HLH0</accession>
<evidence type="ECO:0000256" key="4">
    <source>
        <dbReference type="ARBA" id="ARBA00023136"/>
    </source>
</evidence>
<sequence>MTFFSLLKVLMFLFNSIIFFGGLGLLGIGLCLKIDGSALTDFLGASVSSFTQLMVIRYLCIIIGSILSFLGFLGCWGAVRENKSLLLLFFVIILIIFLVKIASAIIILAFSSIVSVWCLLHGEHRKPAPFVSFLIF</sequence>
<dbReference type="Pfam" id="PF00335">
    <property type="entry name" value="Tetraspanin"/>
    <property type="match status" value="1"/>
</dbReference>
<dbReference type="InParanoid" id="A0A5F8HLH0"/>
<dbReference type="PANTHER" id="PTHR19282:SF216">
    <property type="entry name" value="TETRASPANIN-1"/>
    <property type="match status" value="1"/>
</dbReference>
<dbReference type="AlphaFoldDB" id="A0A5F8HLH0"/>
<evidence type="ECO:0008006" key="9">
    <source>
        <dbReference type="Google" id="ProtNLM"/>
    </source>
</evidence>
<keyword evidence="5" id="KW-0325">Glycoprotein</keyword>
<dbReference type="PANTHER" id="PTHR19282">
    <property type="entry name" value="TETRASPANIN"/>
    <property type="match status" value="1"/>
</dbReference>
<feature type="transmembrane region" description="Helical" evidence="6">
    <location>
        <begin position="85"/>
        <end position="118"/>
    </location>
</feature>
<evidence type="ECO:0000256" key="1">
    <source>
        <dbReference type="ARBA" id="ARBA00004127"/>
    </source>
</evidence>
<dbReference type="OMA" id="EISAGIW"/>
<protein>
    <recommendedName>
        <fullName evidence="9">DUF4064 domain-containing protein</fullName>
    </recommendedName>
</protein>
<keyword evidence="8" id="KW-1185">Reference proteome</keyword>
<evidence type="ECO:0000256" key="2">
    <source>
        <dbReference type="ARBA" id="ARBA00022692"/>
    </source>
</evidence>
<dbReference type="PRINTS" id="PR00259">
    <property type="entry name" value="TMFOUR"/>
</dbReference>
<dbReference type="Ensembl" id="ENSMODT00000055977.1">
    <property type="protein sequence ID" value="ENSMODP00000060078.1"/>
    <property type="gene ID" value="ENSMODG00000044552.1"/>
</dbReference>
<evidence type="ECO:0000313" key="7">
    <source>
        <dbReference type="Ensembl" id="ENSMODP00000060078.1"/>
    </source>
</evidence>
<keyword evidence="3 6" id="KW-1133">Transmembrane helix</keyword>
<evidence type="ECO:0000256" key="3">
    <source>
        <dbReference type="ARBA" id="ARBA00022989"/>
    </source>
</evidence>
<dbReference type="GO" id="GO:0005886">
    <property type="term" value="C:plasma membrane"/>
    <property type="evidence" value="ECO:0000318"/>
    <property type="project" value="GO_Central"/>
</dbReference>
<dbReference type="Proteomes" id="UP000002280">
    <property type="component" value="Chromosome 3"/>
</dbReference>
<evidence type="ECO:0000313" key="8">
    <source>
        <dbReference type="Proteomes" id="UP000002280"/>
    </source>
</evidence>
<organism evidence="7 8">
    <name type="scientific">Monodelphis domestica</name>
    <name type="common">Gray short-tailed opossum</name>
    <dbReference type="NCBI Taxonomy" id="13616"/>
    <lineage>
        <taxon>Eukaryota</taxon>
        <taxon>Metazoa</taxon>
        <taxon>Chordata</taxon>
        <taxon>Craniata</taxon>
        <taxon>Vertebrata</taxon>
        <taxon>Euteleostomi</taxon>
        <taxon>Mammalia</taxon>
        <taxon>Metatheria</taxon>
        <taxon>Didelphimorphia</taxon>
        <taxon>Didelphidae</taxon>
        <taxon>Monodelphis</taxon>
    </lineage>
</organism>
<reference evidence="7 8" key="1">
    <citation type="journal article" date="2007" name="Nature">
        <title>Genome of the marsupial Monodelphis domestica reveals innovation in non-coding sequences.</title>
        <authorList>
            <person name="Mikkelsen T.S."/>
            <person name="Wakefield M.J."/>
            <person name="Aken B."/>
            <person name="Amemiya C.T."/>
            <person name="Chang J.L."/>
            <person name="Duke S."/>
            <person name="Garber M."/>
            <person name="Gentles A.J."/>
            <person name="Goodstadt L."/>
            <person name="Heger A."/>
            <person name="Jurka J."/>
            <person name="Kamal M."/>
            <person name="Mauceli E."/>
            <person name="Searle S.M."/>
            <person name="Sharpe T."/>
            <person name="Baker M.L."/>
            <person name="Batzer M.A."/>
            <person name="Benos P.V."/>
            <person name="Belov K."/>
            <person name="Clamp M."/>
            <person name="Cook A."/>
            <person name="Cuff J."/>
            <person name="Das R."/>
            <person name="Davidow L."/>
            <person name="Deakin J.E."/>
            <person name="Fazzari M.J."/>
            <person name="Glass J.L."/>
            <person name="Grabherr M."/>
            <person name="Greally J.M."/>
            <person name="Gu W."/>
            <person name="Hore T.A."/>
            <person name="Huttley G.A."/>
            <person name="Kleber M."/>
            <person name="Jirtle R.L."/>
            <person name="Koina E."/>
            <person name="Lee J.T."/>
            <person name="Mahony S."/>
            <person name="Marra M.A."/>
            <person name="Miller R.D."/>
            <person name="Nicholls R.D."/>
            <person name="Oda M."/>
            <person name="Papenfuss A.T."/>
            <person name="Parra Z.E."/>
            <person name="Pollock D.D."/>
            <person name="Ray D.A."/>
            <person name="Schein J.E."/>
            <person name="Speed T.P."/>
            <person name="Thompson K."/>
            <person name="VandeBerg J.L."/>
            <person name="Wade C.M."/>
            <person name="Walker J.A."/>
            <person name="Waters P.D."/>
            <person name="Webber C."/>
            <person name="Weidman J.R."/>
            <person name="Xie X."/>
            <person name="Zody M.C."/>
            <person name="Baldwin J."/>
            <person name="Abdouelleil A."/>
            <person name="Abdulkadir J."/>
            <person name="Abebe A."/>
            <person name="Abera B."/>
            <person name="Abreu J."/>
            <person name="Acer S.C."/>
            <person name="Aftuck L."/>
            <person name="Alexander A."/>
            <person name="An P."/>
            <person name="Anderson E."/>
            <person name="Anderson S."/>
            <person name="Arachi H."/>
            <person name="Azer M."/>
            <person name="Bachantsang P."/>
            <person name="Barry A."/>
            <person name="Bayul T."/>
            <person name="Berlin A."/>
            <person name="Bessette D."/>
            <person name="Bloom T."/>
            <person name="Bloom T."/>
            <person name="Boguslavskiy L."/>
            <person name="Bonnet C."/>
            <person name="Boukhgalter B."/>
            <person name="Bourzgui I."/>
            <person name="Brown A."/>
            <person name="Cahill P."/>
            <person name="Channer S."/>
            <person name="Cheshatsang Y."/>
            <person name="Chuda L."/>
            <person name="Citroen M."/>
            <person name="Collymore A."/>
            <person name="Cooke P."/>
            <person name="Costello M."/>
            <person name="D'Aco K."/>
            <person name="Daza R."/>
            <person name="De Haan G."/>
            <person name="DeGray S."/>
            <person name="DeMaso C."/>
            <person name="Dhargay N."/>
            <person name="Dooley K."/>
            <person name="Dooley E."/>
            <person name="Doricent M."/>
            <person name="Dorje P."/>
            <person name="Dorjee K."/>
            <person name="Dupes A."/>
            <person name="Elong R."/>
            <person name="Falk J."/>
            <person name="Farina A."/>
            <person name="Faro S."/>
            <person name="Ferguson D."/>
            <person name="Fisher S."/>
            <person name="Foley C.D."/>
            <person name="Franke A."/>
            <person name="Friedrich D."/>
            <person name="Gadbois L."/>
            <person name="Gearin G."/>
            <person name="Gearin C.R."/>
            <person name="Giannoukos G."/>
            <person name="Goode T."/>
            <person name="Graham J."/>
            <person name="Grandbois E."/>
            <person name="Grewal S."/>
            <person name="Gyaltsen K."/>
            <person name="Hafez N."/>
            <person name="Hagos B."/>
            <person name="Hall J."/>
            <person name="Henson C."/>
            <person name="Hollinger A."/>
            <person name="Honan T."/>
            <person name="Huard M.D."/>
            <person name="Hughes L."/>
            <person name="Hurhula B."/>
            <person name="Husby M.E."/>
            <person name="Kamat A."/>
            <person name="Kanga B."/>
            <person name="Kashin S."/>
            <person name="Khazanovich D."/>
            <person name="Kisner P."/>
            <person name="Lance K."/>
            <person name="Lara M."/>
            <person name="Lee W."/>
            <person name="Lennon N."/>
            <person name="Letendre F."/>
            <person name="LeVine R."/>
            <person name="Lipovsky A."/>
            <person name="Liu X."/>
            <person name="Liu J."/>
            <person name="Liu S."/>
            <person name="Lokyitsang T."/>
            <person name="Lokyitsang Y."/>
            <person name="Lubonja R."/>
            <person name="Lui A."/>
            <person name="MacDonald P."/>
            <person name="Magnisalis V."/>
            <person name="Maru K."/>
            <person name="Matthews C."/>
            <person name="McCusker W."/>
            <person name="McDonough S."/>
            <person name="Mehta T."/>
            <person name="Meldrim J."/>
            <person name="Meneus L."/>
            <person name="Mihai O."/>
            <person name="Mihalev A."/>
            <person name="Mihova T."/>
            <person name="Mittelman R."/>
            <person name="Mlenga V."/>
            <person name="Montmayeur A."/>
            <person name="Mulrain L."/>
            <person name="Navidi A."/>
            <person name="Naylor J."/>
            <person name="Negash T."/>
            <person name="Nguyen T."/>
            <person name="Nguyen N."/>
            <person name="Nicol R."/>
            <person name="Norbu C."/>
            <person name="Norbu N."/>
            <person name="Novod N."/>
            <person name="O'Neill B."/>
            <person name="Osman S."/>
            <person name="Markiewicz E."/>
            <person name="Oyono O.L."/>
            <person name="Patti C."/>
            <person name="Phunkhang P."/>
            <person name="Pierre F."/>
            <person name="Priest M."/>
            <person name="Raghuraman S."/>
            <person name="Rege F."/>
            <person name="Reyes R."/>
            <person name="Rise C."/>
            <person name="Rogov P."/>
            <person name="Ross K."/>
            <person name="Ryan E."/>
            <person name="Settipalli S."/>
            <person name="Shea T."/>
            <person name="Sherpa N."/>
            <person name="Shi L."/>
            <person name="Shih D."/>
            <person name="Sparrow T."/>
            <person name="Spaulding J."/>
            <person name="Stalker J."/>
            <person name="Stange-Thomann N."/>
            <person name="Stavropoulos S."/>
            <person name="Stone C."/>
            <person name="Strader C."/>
            <person name="Tesfaye S."/>
            <person name="Thomson T."/>
            <person name="Thoulutsang Y."/>
            <person name="Thoulutsang D."/>
            <person name="Topham K."/>
            <person name="Topping I."/>
            <person name="Tsamla T."/>
            <person name="Vassiliev H."/>
            <person name="Vo A."/>
            <person name="Wangchuk T."/>
            <person name="Wangdi T."/>
            <person name="Weiand M."/>
            <person name="Wilkinson J."/>
            <person name="Wilson A."/>
            <person name="Yadav S."/>
            <person name="Young G."/>
            <person name="Yu Q."/>
            <person name="Zembek L."/>
            <person name="Zhong D."/>
            <person name="Zimmer A."/>
            <person name="Zwirko Z."/>
            <person name="Jaffe D.B."/>
            <person name="Alvarez P."/>
            <person name="Brockman W."/>
            <person name="Butler J."/>
            <person name="Chin C."/>
            <person name="Gnerre S."/>
            <person name="MacCallum I."/>
            <person name="Graves J.A."/>
            <person name="Ponting C.P."/>
            <person name="Breen M."/>
            <person name="Samollow P.B."/>
            <person name="Lander E.S."/>
            <person name="Lindblad-Toh K."/>
        </authorList>
    </citation>
    <scope>NUCLEOTIDE SEQUENCE [LARGE SCALE GENOMIC DNA]</scope>
</reference>
<dbReference type="GO" id="GO:0012505">
    <property type="term" value="C:endomembrane system"/>
    <property type="evidence" value="ECO:0007669"/>
    <property type="project" value="UniProtKB-SubCell"/>
</dbReference>
<keyword evidence="4 6" id="KW-0472">Membrane</keyword>
<evidence type="ECO:0000256" key="5">
    <source>
        <dbReference type="ARBA" id="ARBA00023180"/>
    </source>
</evidence>
<feature type="transmembrane region" description="Helical" evidence="6">
    <location>
        <begin position="55"/>
        <end position="79"/>
    </location>
</feature>
<dbReference type="GeneTree" id="ENSGT00940000164506"/>
<feature type="transmembrane region" description="Helical" evidence="6">
    <location>
        <begin position="12"/>
        <end position="34"/>
    </location>
</feature>
<reference evidence="7" key="3">
    <citation type="submission" date="2025-09" db="UniProtKB">
        <authorList>
            <consortium name="Ensembl"/>
        </authorList>
    </citation>
    <scope>IDENTIFICATION</scope>
</reference>
<name>A0A5F8HLH0_MONDO</name>
<reference evidence="7" key="2">
    <citation type="submission" date="2025-08" db="UniProtKB">
        <authorList>
            <consortium name="Ensembl"/>
        </authorList>
    </citation>
    <scope>IDENTIFICATION</scope>
</reference>
<dbReference type="Bgee" id="ENSMODG00000044552">
    <property type="expression patterns" value="Expressed in spinal cord and 1 other cell type or tissue"/>
</dbReference>